<dbReference type="PROSITE" id="PS50179">
    <property type="entry name" value="VHS"/>
    <property type="match status" value="1"/>
</dbReference>
<keyword evidence="4" id="KW-0472">Membrane</keyword>
<proteinExistence type="inferred from homology"/>
<dbReference type="PANTHER" id="PTHR45898:SF2">
    <property type="entry name" value="TOM1-LIKE PROTEIN 6"/>
    <property type="match status" value="1"/>
</dbReference>
<dbReference type="InterPro" id="IPR004152">
    <property type="entry name" value="GAT_dom"/>
</dbReference>
<comment type="caution">
    <text evidence="8">The sequence shown here is derived from an EMBL/GenBank/DDBJ whole genome shotgun (WGS) entry which is preliminary data.</text>
</comment>
<dbReference type="FunFam" id="1.25.40.90:FF:000028">
    <property type="entry name" value="TOM1-like protein 2"/>
    <property type="match status" value="1"/>
</dbReference>
<dbReference type="Pfam" id="PF00790">
    <property type="entry name" value="VHS"/>
    <property type="match status" value="1"/>
</dbReference>
<dbReference type="OrthoDB" id="2018246at2759"/>
<accession>A0A8J5HYZ1</accession>
<feature type="region of interest" description="Disordered" evidence="5">
    <location>
        <begin position="566"/>
        <end position="594"/>
    </location>
</feature>
<dbReference type="GO" id="GO:0016020">
    <property type="term" value="C:membrane"/>
    <property type="evidence" value="ECO:0007669"/>
    <property type="project" value="UniProtKB-SubCell"/>
</dbReference>
<dbReference type="InterPro" id="IPR044836">
    <property type="entry name" value="TOL_plant"/>
</dbReference>
<name>A0A8J5HYZ1_ZINOF</name>
<dbReference type="InterPro" id="IPR002014">
    <property type="entry name" value="VHS_dom"/>
</dbReference>
<evidence type="ECO:0000256" key="2">
    <source>
        <dbReference type="ARBA" id="ARBA00007708"/>
    </source>
</evidence>
<keyword evidence="9" id="KW-1185">Reference proteome</keyword>
<comment type="subcellular location">
    <subcellularLocation>
        <location evidence="1">Membrane</location>
    </subcellularLocation>
</comment>
<dbReference type="AlphaFoldDB" id="A0A8J5HYZ1"/>
<evidence type="ECO:0000259" key="6">
    <source>
        <dbReference type="PROSITE" id="PS50179"/>
    </source>
</evidence>
<dbReference type="Pfam" id="PF03127">
    <property type="entry name" value="GAT"/>
    <property type="match status" value="1"/>
</dbReference>
<protein>
    <recommendedName>
        <fullName evidence="10">TOM1-like protein 2</fullName>
    </recommendedName>
</protein>
<evidence type="ECO:0000256" key="4">
    <source>
        <dbReference type="ARBA" id="ARBA00023136"/>
    </source>
</evidence>
<evidence type="ECO:0008006" key="10">
    <source>
        <dbReference type="Google" id="ProtNLM"/>
    </source>
</evidence>
<reference evidence="8 9" key="1">
    <citation type="submission" date="2020-08" db="EMBL/GenBank/DDBJ databases">
        <title>Plant Genome Project.</title>
        <authorList>
            <person name="Zhang R.-G."/>
        </authorList>
    </citation>
    <scope>NUCLEOTIDE SEQUENCE [LARGE SCALE GENOMIC DNA]</scope>
    <source>
        <tissue evidence="8">Rhizome</tissue>
    </source>
</reference>
<dbReference type="GO" id="GO:0035091">
    <property type="term" value="F:phosphatidylinositol binding"/>
    <property type="evidence" value="ECO:0007669"/>
    <property type="project" value="InterPro"/>
</dbReference>
<feature type="compositionally biased region" description="Polar residues" evidence="5">
    <location>
        <begin position="348"/>
        <end position="369"/>
    </location>
</feature>
<gene>
    <name evidence="8" type="ORF">ZIOFF_006788</name>
</gene>
<feature type="domain" description="GAT" evidence="7">
    <location>
        <begin position="196"/>
        <end position="286"/>
    </location>
</feature>
<dbReference type="GO" id="GO:0043130">
    <property type="term" value="F:ubiquitin binding"/>
    <property type="evidence" value="ECO:0007669"/>
    <property type="project" value="InterPro"/>
</dbReference>
<evidence type="ECO:0000313" key="9">
    <source>
        <dbReference type="Proteomes" id="UP000734854"/>
    </source>
</evidence>
<evidence type="ECO:0000256" key="1">
    <source>
        <dbReference type="ARBA" id="ARBA00004370"/>
    </source>
</evidence>
<comment type="similarity">
    <text evidence="2">Belongs to the TOM1 family.</text>
</comment>
<feature type="region of interest" description="Disordered" evidence="5">
    <location>
        <begin position="461"/>
        <end position="488"/>
    </location>
</feature>
<evidence type="ECO:0000313" key="8">
    <source>
        <dbReference type="EMBL" id="KAG6532929.1"/>
    </source>
</evidence>
<feature type="domain" description="VHS" evidence="6">
    <location>
        <begin position="23"/>
        <end position="152"/>
    </location>
</feature>
<feature type="region of interest" description="Disordered" evidence="5">
    <location>
        <begin position="339"/>
        <end position="369"/>
    </location>
</feature>
<dbReference type="CDD" id="cd03561">
    <property type="entry name" value="VHS"/>
    <property type="match status" value="1"/>
</dbReference>
<feature type="compositionally biased region" description="Polar residues" evidence="5">
    <location>
        <begin position="464"/>
        <end position="478"/>
    </location>
</feature>
<evidence type="ECO:0000259" key="7">
    <source>
        <dbReference type="PROSITE" id="PS50909"/>
    </source>
</evidence>
<evidence type="ECO:0000256" key="3">
    <source>
        <dbReference type="ARBA" id="ARBA00022448"/>
    </source>
</evidence>
<organism evidence="8 9">
    <name type="scientific">Zingiber officinale</name>
    <name type="common">Ginger</name>
    <name type="synonym">Amomum zingiber</name>
    <dbReference type="NCBI Taxonomy" id="94328"/>
    <lineage>
        <taxon>Eukaryota</taxon>
        <taxon>Viridiplantae</taxon>
        <taxon>Streptophyta</taxon>
        <taxon>Embryophyta</taxon>
        <taxon>Tracheophyta</taxon>
        <taxon>Spermatophyta</taxon>
        <taxon>Magnoliopsida</taxon>
        <taxon>Liliopsida</taxon>
        <taxon>Zingiberales</taxon>
        <taxon>Zingiberaceae</taxon>
        <taxon>Zingiber</taxon>
    </lineage>
</organism>
<dbReference type="GO" id="GO:0043328">
    <property type="term" value="P:protein transport to vacuole involved in ubiquitin-dependent protein catabolic process via the multivesicular body sorting pathway"/>
    <property type="evidence" value="ECO:0007669"/>
    <property type="project" value="InterPro"/>
</dbReference>
<feature type="region of interest" description="Disordered" evidence="5">
    <location>
        <begin position="291"/>
        <end position="326"/>
    </location>
</feature>
<dbReference type="PANTHER" id="PTHR45898">
    <property type="entry name" value="TOM1-LIKE PROTEIN"/>
    <property type="match status" value="1"/>
</dbReference>
<evidence type="ECO:0000256" key="5">
    <source>
        <dbReference type="SAM" id="MobiDB-lite"/>
    </source>
</evidence>
<dbReference type="GO" id="GO:0005737">
    <property type="term" value="C:cytoplasm"/>
    <property type="evidence" value="ECO:0007669"/>
    <property type="project" value="UniProtKB-ARBA"/>
</dbReference>
<dbReference type="Proteomes" id="UP000734854">
    <property type="component" value="Unassembled WGS sequence"/>
</dbReference>
<sequence>MSLSLSLSSSSAAAVATVGVDKATSDLLMGPDWTLNIEICDSINCNRWPAKDVVKAVKKRLQHKNPKVQFLALTLLEMMIKNCGDYLHFQVVEREILQEMLKIVRKKADLQVRDKILELIDSWQEAFGGSGGKYPQFYWAYTDLRRSGVIFPKRSPNATLTLTPPENATPSVRYPQIAYGTSNGSGSRLDEAMMSEMATLSLADLSGMKTVTDLFSEMLKAVDLNDRNAVEDEVIKDLVHQCHANQKKLVESINSISDADDVLLAQALELNDNLQSLFVKYDALASGLPVPAHVSESTPSSLPMVAPQHSTTRQYNNDDNEEEDDDDFAQLARRTLKMKPDVAHGKSTAPSGQSTLFNQSNNTLSTGASSVEGGASYMLGSNSLALPDPQPPIKISSKDQDMVDLFSLTLLSNPLPSHPSLPSIQYDEIKPPTSVQPTDSEPFYAPENSYVASWARKQAPTCPPQSHLQPELFDNSSAYPPPPWATSPDNVNANNPFAYNPFLSTTYQSHPLGVGAAAGYTSLHDSRLVQHFNGDGSRVHNAPATGQPMDHRPYVYTNRLFSELLSKRNSSPGLGDTGSSASETPRGVTHNERK</sequence>
<dbReference type="EMBL" id="JACMSC010000002">
    <property type="protein sequence ID" value="KAG6532929.1"/>
    <property type="molecule type" value="Genomic_DNA"/>
</dbReference>
<dbReference type="PROSITE" id="PS50909">
    <property type="entry name" value="GAT"/>
    <property type="match status" value="1"/>
</dbReference>
<keyword evidence="3" id="KW-0813">Transport</keyword>
<dbReference type="SMART" id="SM00288">
    <property type="entry name" value="VHS"/>
    <property type="match status" value="1"/>
</dbReference>
<feature type="compositionally biased region" description="Polar residues" evidence="5">
    <location>
        <begin position="567"/>
        <end position="583"/>
    </location>
</feature>